<dbReference type="Proteomes" id="UP000012015">
    <property type="component" value="Unassembled WGS sequence"/>
</dbReference>
<evidence type="ECO:0000259" key="1">
    <source>
        <dbReference type="PROSITE" id="PS51819"/>
    </source>
</evidence>
<dbReference type="InterPro" id="IPR029068">
    <property type="entry name" value="Glyas_Bleomycin-R_OHBP_Dase"/>
</dbReference>
<dbReference type="InterPro" id="IPR004360">
    <property type="entry name" value="Glyas_Fos-R_dOase_dom"/>
</dbReference>
<dbReference type="eggNOG" id="COG0346">
    <property type="taxonomic scope" value="Bacteria"/>
</dbReference>
<dbReference type="EMBL" id="AOCK01000001">
    <property type="protein sequence ID" value="EMR00385.1"/>
    <property type="molecule type" value="Genomic_DNA"/>
</dbReference>
<dbReference type="RefSeq" id="WP_007269599.1">
    <property type="nucleotide sequence ID" value="NZ_AOCK01000001.1"/>
</dbReference>
<dbReference type="SUPFAM" id="SSF54593">
    <property type="entry name" value="Glyoxalase/Bleomycin resistance protein/Dihydroxybiphenyl dioxygenase"/>
    <property type="match status" value="1"/>
</dbReference>
<dbReference type="Pfam" id="PF00903">
    <property type="entry name" value="Glyoxalase"/>
    <property type="match status" value="1"/>
</dbReference>
<protein>
    <submittedName>
        <fullName evidence="2">Glyoxalase family protein</fullName>
    </submittedName>
</protein>
<comment type="caution">
    <text evidence="2">The sequence shown here is derived from an EMBL/GenBank/DDBJ whole genome shotgun (WGS) entry which is preliminary data.</text>
</comment>
<name>M7NEZ9_9MICC</name>
<feature type="domain" description="VOC" evidence="1">
    <location>
        <begin position="3"/>
        <end position="117"/>
    </location>
</feature>
<reference evidence="2 3" key="1">
    <citation type="journal article" date="2013" name="Genome Announc.">
        <title>Draft Genome Sequence of Arthrobacter gangotriensis Strain Lz1yT, Isolated from a Penguin Rookery Soil Sample Collected in Antarctica, near the Indian Station Dakshin Gangotri.</title>
        <authorList>
            <person name="Shivaji S."/>
            <person name="Ara S."/>
            <person name="Bandi S."/>
            <person name="Singh A."/>
            <person name="Kumar Pinnaka A."/>
        </authorList>
    </citation>
    <scope>NUCLEOTIDE SEQUENCE [LARGE SCALE GENOMIC DNA]</scope>
    <source>
        <strain evidence="2 3">Lz1y</strain>
    </source>
</reference>
<dbReference type="STRING" id="1276920.ADIAG_00392"/>
<organism evidence="2 3">
    <name type="scientific">Paeniglutamicibacter gangotriensis Lz1y</name>
    <dbReference type="NCBI Taxonomy" id="1276920"/>
    <lineage>
        <taxon>Bacteria</taxon>
        <taxon>Bacillati</taxon>
        <taxon>Actinomycetota</taxon>
        <taxon>Actinomycetes</taxon>
        <taxon>Micrococcales</taxon>
        <taxon>Micrococcaceae</taxon>
        <taxon>Paeniglutamicibacter</taxon>
    </lineage>
</organism>
<dbReference type="PROSITE" id="PS51819">
    <property type="entry name" value="VOC"/>
    <property type="match status" value="1"/>
</dbReference>
<gene>
    <name evidence="2" type="ORF">ADIAG_00392</name>
</gene>
<evidence type="ECO:0000313" key="3">
    <source>
        <dbReference type="Proteomes" id="UP000012015"/>
    </source>
</evidence>
<proteinExistence type="predicted"/>
<accession>M7NEZ9</accession>
<dbReference type="InterPro" id="IPR037523">
    <property type="entry name" value="VOC_core"/>
</dbReference>
<evidence type="ECO:0000313" key="2">
    <source>
        <dbReference type="EMBL" id="EMR00385.1"/>
    </source>
</evidence>
<keyword evidence="3" id="KW-1185">Reference proteome</keyword>
<dbReference type="PATRIC" id="fig|1276920.7.peg.387"/>
<sequence>MEILSSRVLLRPVDLAGTQAFYRDVLKLAVAREFGTGQHSGVVFFLGNGQLEVAGSREADTPSTLMLWLQVRDVHTEVQRLAQHGVEVLREARTEPWGLIEGWIKDPDGTRIVLVQVPEDHPIRRDQRDL</sequence>
<dbReference type="Gene3D" id="3.10.180.10">
    <property type="entry name" value="2,3-Dihydroxybiphenyl 1,2-Dioxygenase, domain 1"/>
    <property type="match status" value="1"/>
</dbReference>
<dbReference type="AlphaFoldDB" id="M7NEZ9"/>